<dbReference type="GO" id="GO:0005525">
    <property type="term" value="F:GTP binding"/>
    <property type="evidence" value="ECO:0007669"/>
    <property type="project" value="UniProtKB-KW"/>
</dbReference>
<dbReference type="Gene3D" id="1.10.287.1490">
    <property type="match status" value="1"/>
</dbReference>
<organism evidence="5 6">
    <name type="scientific">Diversispora epigaea</name>
    <dbReference type="NCBI Taxonomy" id="1348612"/>
    <lineage>
        <taxon>Eukaryota</taxon>
        <taxon>Fungi</taxon>
        <taxon>Fungi incertae sedis</taxon>
        <taxon>Mucoromycota</taxon>
        <taxon>Glomeromycotina</taxon>
        <taxon>Glomeromycetes</taxon>
        <taxon>Diversisporales</taxon>
        <taxon>Diversisporaceae</taxon>
        <taxon>Diversispora</taxon>
    </lineage>
</organism>
<protein>
    <recommendedName>
        <fullName evidence="4">AIG1-type G domain-containing protein</fullName>
    </recommendedName>
</protein>
<comment type="caution">
    <text evidence="5">The sequence shown here is derived from an EMBL/GenBank/DDBJ whole genome shotgun (WGS) entry which is preliminary data.</text>
</comment>
<keyword evidence="6" id="KW-1185">Reference proteome</keyword>
<reference evidence="5 6" key="1">
    <citation type="submission" date="2018-08" db="EMBL/GenBank/DDBJ databases">
        <title>Genome and evolution of the arbuscular mycorrhizal fungus Diversispora epigaea (formerly Glomus versiforme) and its bacterial endosymbionts.</title>
        <authorList>
            <person name="Sun X."/>
            <person name="Fei Z."/>
            <person name="Harrison M."/>
        </authorList>
    </citation>
    <scope>NUCLEOTIDE SEQUENCE [LARGE SCALE GENOMIC DNA]</scope>
    <source>
        <strain evidence="5 6">IT104</strain>
    </source>
</reference>
<dbReference type="OrthoDB" id="8954335at2759"/>
<dbReference type="InterPro" id="IPR045058">
    <property type="entry name" value="GIMA/IAN/Toc"/>
</dbReference>
<dbReference type="AlphaFoldDB" id="A0A397GI52"/>
<feature type="domain" description="AIG1-type G" evidence="4">
    <location>
        <begin position="5"/>
        <end position="159"/>
    </location>
</feature>
<dbReference type="Gene3D" id="3.40.50.300">
    <property type="entry name" value="P-loop containing nucleotide triphosphate hydrolases"/>
    <property type="match status" value="1"/>
</dbReference>
<dbReference type="STRING" id="1348612.A0A397GI52"/>
<evidence type="ECO:0000256" key="2">
    <source>
        <dbReference type="ARBA" id="ARBA00023134"/>
    </source>
</evidence>
<gene>
    <name evidence="5" type="ORF">Glove_529g54</name>
</gene>
<proteinExistence type="predicted"/>
<dbReference type="PANTHER" id="PTHR10903:SF184">
    <property type="entry name" value="GTP-BINDING PROTEIN A"/>
    <property type="match status" value="1"/>
</dbReference>
<keyword evidence="2" id="KW-0342">GTP-binding</keyword>
<evidence type="ECO:0000256" key="1">
    <source>
        <dbReference type="ARBA" id="ARBA00022741"/>
    </source>
</evidence>
<dbReference type="SUPFAM" id="SSF52540">
    <property type="entry name" value="P-loop containing nucleoside triphosphate hydrolases"/>
    <property type="match status" value="1"/>
</dbReference>
<dbReference type="Pfam" id="PF04548">
    <property type="entry name" value="AIG1"/>
    <property type="match status" value="1"/>
</dbReference>
<dbReference type="PANTHER" id="PTHR10903">
    <property type="entry name" value="GTPASE, IMAP FAMILY MEMBER-RELATED"/>
    <property type="match status" value="1"/>
</dbReference>
<dbReference type="EMBL" id="PQFF01000454">
    <property type="protein sequence ID" value="RHZ49126.1"/>
    <property type="molecule type" value="Genomic_DNA"/>
</dbReference>
<evidence type="ECO:0000256" key="3">
    <source>
        <dbReference type="SAM" id="MobiDB-lite"/>
    </source>
</evidence>
<dbReference type="Proteomes" id="UP000266861">
    <property type="component" value="Unassembled WGS sequence"/>
</dbReference>
<evidence type="ECO:0000313" key="6">
    <source>
        <dbReference type="Proteomes" id="UP000266861"/>
    </source>
</evidence>
<dbReference type="InterPro" id="IPR027417">
    <property type="entry name" value="P-loop_NTPase"/>
</dbReference>
<feature type="region of interest" description="Disordered" evidence="3">
    <location>
        <begin position="253"/>
        <end position="279"/>
    </location>
</feature>
<dbReference type="InterPro" id="IPR006703">
    <property type="entry name" value="G_AIG1"/>
</dbReference>
<keyword evidence="1" id="KW-0547">Nucleotide-binding</keyword>
<name>A0A397GI52_9GLOM</name>
<sequence length="279" mass="32760">MSEIRNIILIGRTGNGKSALANVIGNIDKFKESDLGVSETHIHFEEIEVGGINYRIIDTIGLCDTSMSEQEVIDIIVDVVYGVIDINQILFVTSNRFTEEEIDAYDLLSVIFDENISKYTTIVRTRFSSFRKPELCNEDKKALIKENSKLAEVIISCNKIIHVDNPSIIDIEDENEMAMKKRTRERSRTILLTHLYTCRENFKPGNPGNLYERIEYHRTEKERLQRELNEMKEKVDEWEKKFGELSQQVEEVKREMESLEQRHEQEKNEMRRRINEARR</sequence>
<evidence type="ECO:0000259" key="4">
    <source>
        <dbReference type="Pfam" id="PF04548"/>
    </source>
</evidence>
<evidence type="ECO:0000313" key="5">
    <source>
        <dbReference type="EMBL" id="RHZ49126.1"/>
    </source>
</evidence>
<accession>A0A397GI52</accession>